<organism evidence="9 10">
    <name type="scientific">Candidatus Odyssella acanthamoebae</name>
    <dbReference type="NCBI Taxonomy" id="91604"/>
    <lineage>
        <taxon>Bacteria</taxon>
        <taxon>Pseudomonadati</taxon>
        <taxon>Pseudomonadota</taxon>
        <taxon>Alphaproteobacteria</taxon>
        <taxon>Holosporales</taxon>
        <taxon>Candidatus Paracaedibacteraceae</taxon>
        <taxon>Candidatus Odyssella</taxon>
    </lineage>
</organism>
<dbReference type="SUPFAM" id="SSF53800">
    <property type="entry name" value="Chelatase"/>
    <property type="match status" value="1"/>
</dbReference>
<dbReference type="PANTHER" id="PTHR11108:SF1">
    <property type="entry name" value="FERROCHELATASE, MITOCHONDRIAL"/>
    <property type="match status" value="1"/>
</dbReference>
<evidence type="ECO:0000256" key="1">
    <source>
        <dbReference type="ARBA" id="ARBA00007718"/>
    </source>
</evidence>
<dbReference type="HAMAP" id="MF_00323">
    <property type="entry name" value="Ferrochelatase"/>
    <property type="match status" value="1"/>
</dbReference>
<dbReference type="EMBL" id="CP008941">
    <property type="protein sequence ID" value="AIK97058.1"/>
    <property type="molecule type" value="Genomic_DNA"/>
</dbReference>
<evidence type="ECO:0000256" key="5">
    <source>
        <dbReference type="ARBA" id="ARBA00023244"/>
    </source>
</evidence>
<dbReference type="CDD" id="cd00419">
    <property type="entry name" value="Ferrochelatase_C"/>
    <property type="match status" value="1"/>
</dbReference>
<keyword evidence="7 8" id="KW-0963">Cytoplasm</keyword>
<dbReference type="Pfam" id="PF00762">
    <property type="entry name" value="Ferrochelatase"/>
    <property type="match status" value="1"/>
</dbReference>
<evidence type="ECO:0000256" key="3">
    <source>
        <dbReference type="ARBA" id="ARBA00023133"/>
    </source>
</evidence>
<proteinExistence type="inferred from homology"/>
<dbReference type="Gene3D" id="3.40.50.1400">
    <property type="match status" value="2"/>
</dbReference>
<dbReference type="InterPro" id="IPR019772">
    <property type="entry name" value="Ferrochelatase_AS"/>
</dbReference>
<dbReference type="OrthoDB" id="9809741at2"/>
<sequence>MTQKKLAVVLMNLGGPDHLDSVRPFLYNLFSDPAIISLPSPFRQILARLIAARRTPKAQDIYKRLGGKSPLLENTECQKQALEACLQVVLPGWTSKAFIAMRHWHPFTEETVAAVKAWGADLVVTLPLYPQYSTTTTASSLKRWRDLAGNLKNLDQVCYFQEPGFIQAYQELIQRTLDQSPQNIPLRLLFSAHGIPQKLVEQGDPYQWQIEQSVAAIMQAFKVDHRICYQSRVGPLRWLGPSLEDELNKTAIDQVGVIVVPIAFVSDHSETLVELDMDFKAKALALNIPHYGRVPTVGDHPAFIRGLARLVAERVAAQQSSQAGSCPAQFIKCGCRS</sequence>
<evidence type="ECO:0000313" key="10">
    <source>
        <dbReference type="Proteomes" id="UP000028926"/>
    </source>
</evidence>
<comment type="subcellular location">
    <subcellularLocation>
        <location evidence="7 8">Cytoplasm</location>
    </subcellularLocation>
</comment>
<gene>
    <name evidence="7" type="primary">hemH</name>
    <name evidence="9" type="ORF">ID47_10435</name>
</gene>
<evidence type="ECO:0000313" key="9">
    <source>
        <dbReference type="EMBL" id="AIK97058.1"/>
    </source>
</evidence>
<dbReference type="HOGENOM" id="CLU_018884_4_1_5"/>
<evidence type="ECO:0000256" key="7">
    <source>
        <dbReference type="HAMAP-Rule" id="MF_00323"/>
    </source>
</evidence>
<name>A0A077AZF1_9PROT</name>
<dbReference type="AlphaFoldDB" id="A0A077AZF1"/>
<dbReference type="UniPathway" id="UPA00252">
    <property type="reaction ID" value="UER00325"/>
</dbReference>
<feature type="binding site" evidence="7">
    <location>
        <position position="193"/>
    </location>
    <ligand>
        <name>Fe(2+)</name>
        <dbReference type="ChEBI" id="CHEBI:29033"/>
    </ligand>
</feature>
<dbReference type="Proteomes" id="UP000028926">
    <property type="component" value="Chromosome"/>
</dbReference>
<keyword evidence="3 7" id="KW-0350">Heme biosynthesis</keyword>
<dbReference type="GO" id="GO:0004325">
    <property type="term" value="F:ferrochelatase activity"/>
    <property type="evidence" value="ECO:0007669"/>
    <property type="project" value="UniProtKB-UniRule"/>
</dbReference>
<dbReference type="InterPro" id="IPR033659">
    <property type="entry name" value="Ferrochelatase_N"/>
</dbReference>
<feature type="binding site" evidence="7">
    <location>
        <position position="270"/>
    </location>
    <ligand>
        <name>Fe(2+)</name>
        <dbReference type="ChEBI" id="CHEBI:29033"/>
    </ligand>
</feature>
<dbReference type="GO" id="GO:0005737">
    <property type="term" value="C:cytoplasm"/>
    <property type="evidence" value="ECO:0007669"/>
    <property type="project" value="UniProtKB-SubCell"/>
</dbReference>
<keyword evidence="10" id="KW-1185">Reference proteome</keyword>
<dbReference type="KEGG" id="paca:ID47_10435"/>
<dbReference type="PROSITE" id="PS00534">
    <property type="entry name" value="FERROCHELATASE"/>
    <property type="match status" value="1"/>
</dbReference>
<dbReference type="eggNOG" id="COG0276">
    <property type="taxonomic scope" value="Bacteria"/>
</dbReference>
<protein>
    <recommendedName>
        <fullName evidence="7 8">Ferrochelatase</fullName>
        <ecNumber evidence="7 8">4.98.1.1</ecNumber>
    </recommendedName>
    <alternativeName>
        <fullName evidence="7">Heme synthase</fullName>
    </alternativeName>
    <alternativeName>
        <fullName evidence="7">Protoheme ferro-lyase</fullName>
    </alternativeName>
</protein>
<dbReference type="EC" id="4.98.1.1" evidence="7 8"/>
<keyword evidence="2 7" id="KW-0408">Iron</keyword>
<evidence type="ECO:0000256" key="2">
    <source>
        <dbReference type="ARBA" id="ARBA00023004"/>
    </source>
</evidence>
<evidence type="ECO:0000256" key="6">
    <source>
        <dbReference type="ARBA" id="ARBA00024536"/>
    </source>
</evidence>
<comment type="function">
    <text evidence="7 8">Catalyzes the ferrous insertion into protoporphyrin IX.</text>
</comment>
<dbReference type="RefSeq" id="WP_038466079.1">
    <property type="nucleotide sequence ID" value="NZ_CP008941.1"/>
</dbReference>
<dbReference type="CDD" id="cd03411">
    <property type="entry name" value="Ferrochelatase_N"/>
    <property type="match status" value="1"/>
</dbReference>
<dbReference type="GO" id="GO:0046872">
    <property type="term" value="F:metal ion binding"/>
    <property type="evidence" value="ECO:0007669"/>
    <property type="project" value="UniProtKB-KW"/>
</dbReference>
<comment type="similarity">
    <text evidence="1 7 8">Belongs to the ferrochelatase family.</text>
</comment>
<keyword evidence="4 7" id="KW-0456">Lyase</keyword>
<dbReference type="GO" id="GO:0006783">
    <property type="term" value="P:heme biosynthetic process"/>
    <property type="evidence" value="ECO:0007669"/>
    <property type="project" value="UniProtKB-UniRule"/>
</dbReference>
<accession>A0A077AZF1</accession>
<evidence type="ECO:0000256" key="4">
    <source>
        <dbReference type="ARBA" id="ARBA00023239"/>
    </source>
</evidence>
<evidence type="ECO:0000256" key="8">
    <source>
        <dbReference type="RuleBase" id="RU000607"/>
    </source>
</evidence>
<comment type="catalytic activity">
    <reaction evidence="7 8">
        <text>heme b + 2 H(+) = protoporphyrin IX + Fe(2+)</text>
        <dbReference type="Rhea" id="RHEA:22584"/>
        <dbReference type="ChEBI" id="CHEBI:15378"/>
        <dbReference type="ChEBI" id="CHEBI:29033"/>
        <dbReference type="ChEBI" id="CHEBI:57306"/>
        <dbReference type="ChEBI" id="CHEBI:60344"/>
        <dbReference type="EC" id="4.98.1.1"/>
    </reaction>
</comment>
<dbReference type="InterPro" id="IPR033644">
    <property type="entry name" value="Ferrochelatase_C"/>
</dbReference>
<dbReference type="NCBIfam" id="TIGR00109">
    <property type="entry name" value="hemH"/>
    <property type="match status" value="1"/>
</dbReference>
<dbReference type="InterPro" id="IPR001015">
    <property type="entry name" value="Ferrochelatase"/>
</dbReference>
<keyword evidence="7" id="KW-0479">Metal-binding</keyword>
<dbReference type="STRING" id="91604.ID47_10435"/>
<comment type="pathway">
    <text evidence="7 8">Porphyrin-containing compound metabolism; protoheme biosynthesis; protoheme from protoporphyrin-IX: step 1/1.</text>
</comment>
<keyword evidence="5 7" id="KW-0627">Porphyrin biosynthesis</keyword>
<dbReference type="PANTHER" id="PTHR11108">
    <property type="entry name" value="FERROCHELATASE"/>
    <property type="match status" value="1"/>
</dbReference>
<comment type="catalytic activity">
    <reaction evidence="6">
        <text>Fe-coproporphyrin III + 2 H(+) = coproporphyrin III + Fe(2+)</text>
        <dbReference type="Rhea" id="RHEA:49572"/>
        <dbReference type="ChEBI" id="CHEBI:15378"/>
        <dbReference type="ChEBI" id="CHEBI:29033"/>
        <dbReference type="ChEBI" id="CHEBI:68438"/>
        <dbReference type="ChEBI" id="CHEBI:131725"/>
        <dbReference type="EC" id="4.99.1.9"/>
    </reaction>
    <physiologicalReaction direction="right-to-left" evidence="6">
        <dbReference type="Rhea" id="RHEA:49574"/>
    </physiologicalReaction>
</comment>
<reference evidence="9 10" key="1">
    <citation type="submission" date="2014-07" db="EMBL/GenBank/DDBJ databases">
        <title>Comparative genomic insights into amoeba endosymbionts belonging to the families of Holosporaceae and Candidatus Midichloriaceae within Rickettsiales.</title>
        <authorList>
            <person name="Wang Z."/>
            <person name="Wu M."/>
        </authorList>
    </citation>
    <scope>NUCLEOTIDE SEQUENCE [LARGE SCALE GENOMIC DNA]</scope>
    <source>
        <strain evidence="9">PRA3</strain>
    </source>
</reference>